<gene>
    <name evidence="1" type="ORF">THIOM_002538</name>
</gene>
<organism evidence="1 2">
    <name type="scientific">Candidatus Thiomargarita nelsonii</name>
    <dbReference type="NCBI Taxonomy" id="1003181"/>
    <lineage>
        <taxon>Bacteria</taxon>
        <taxon>Pseudomonadati</taxon>
        <taxon>Pseudomonadota</taxon>
        <taxon>Gammaproteobacteria</taxon>
        <taxon>Thiotrichales</taxon>
        <taxon>Thiotrichaceae</taxon>
        <taxon>Thiomargarita</taxon>
    </lineage>
</organism>
<comment type="caution">
    <text evidence="1">The sequence shown here is derived from an EMBL/GenBank/DDBJ whole genome shotgun (WGS) entry which is preliminary data.</text>
</comment>
<dbReference type="Proteomes" id="UP000076962">
    <property type="component" value="Unassembled WGS sequence"/>
</dbReference>
<dbReference type="AlphaFoldDB" id="A0A176S197"/>
<accession>A0A176S197</accession>
<reference evidence="1 2" key="1">
    <citation type="submission" date="2016-05" db="EMBL/GenBank/DDBJ databases">
        <title>Single-cell genome of chain-forming Candidatus Thiomargarita nelsonii and comparison to other large sulfur-oxidizing bacteria.</title>
        <authorList>
            <person name="Winkel M."/>
            <person name="Salman V."/>
            <person name="Woyke T."/>
            <person name="Schulz-Vogt H."/>
            <person name="Richter M."/>
            <person name="Flood B."/>
            <person name="Bailey J."/>
            <person name="Amann R."/>
            <person name="Mussmann M."/>
        </authorList>
    </citation>
    <scope>NUCLEOTIDE SEQUENCE [LARGE SCALE GENOMIC DNA]</scope>
    <source>
        <strain evidence="1 2">THI036</strain>
    </source>
</reference>
<protein>
    <submittedName>
        <fullName evidence="1">Uncharacterized protein</fullName>
    </submittedName>
</protein>
<dbReference type="EMBL" id="LUTY01001458">
    <property type="protein sequence ID" value="OAD21688.1"/>
    <property type="molecule type" value="Genomic_DNA"/>
</dbReference>
<evidence type="ECO:0000313" key="2">
    <source>
        <dbReference type="Proteomes" id="UP000076962"/>
    </source>
</evidence>
<proteinExistence type="predicted"/>
<sequence>MLLLETCVSFGNTDSINLCKEQTLDPTQSKSGKGCRPTRTWIYNRLKHFFEFVYIPVTQPKHEQFPINWSLATMTTNSLSRAIFIASKQEITNVHLVEKLLIEQKRHA</sequence>
<evidence type="ECO:0000313" key="1">
    <source>
        <dbReference type="EMBL" id="OAD21688.1"/>
    </source>
</evidence>
<name>A0A176S197_9GAMM</name>
<keyword evidence="2" id="KW-1185">Reference proteome</keyword>